<reference evidence="1 2" key="2">
    <citation type="submission" date="2018-03" db="EMBL/GenBank/DDBJ databases">
        <title>The ancient ancestry and fast evolution of plastids.</title>
        <authorList>
            <person name="Moore K.R."/>
            <person name="Magnabosco C."/>
            <person name="Momper L."/>
            <person name="Gold D.A."/>
            <person name="Bosak T."/>
            <person name="Fournier G.P."/>
        </authorList>
    </citation>
    <scope>NUCLEOTIDE SEQUENCE [LARGE SCALE GENOMIC DNA]</scope>
    <source>
        <strain evidence="1 2">ULC18</strain>
    </source>
</reference>
<gene>
    <name evidence="1" type="ORF">C7B82_14985</name>
</gene>
<accession>A0A2T1E625</accession>
<dbReference type="EMBL" id="PVWK01000083">
    <property type="protein sequence ID" value="PSB28145.1"/>
    <property type="molecule type" value="Genomic_DNA"/>
</dbReference>
<evidence type="ECO:0000313" key="1">
    <source>
        <dbReference type="EMBL" id="PSB28145.1"/>
    </source>
</evidence>
<dbReference type="AlphaFoldDB" id="A0A2T1E625"/>
<comment type="caution">
    <text evidence="1">The sequence shown here is derived from an EMBL/GenBank/DDBJ whole genome shotgun (WGS) entry which is preliminary data.</text>
</comment>
<protein>
    <submittedName>
        <fullName evidence="1">Uncharacterized protein</fullName>
    </submittedName>
</protein>
<sequence length="92" mass="10020">MLAIEQLTLNGAMTLLTYLQHSRLEDETTGVIAITAMLCEMLNQVESLHPGITSEYGWQPTGSEDSVVVSNSTNDLFLADDCYSDFKSASVS</sequence>
<keyword evidence="2" id="KW-1185">Reference proteome</keyword>
<reference evidence="2" key="1">
    <citation type="submission" date="2018-02" db="EMBL/GenBank/DDBJ databases">
        <authorList>
            <person name="Moore K."/>
            <person name="Momper L."/>
        </authorList>
    </citation>
    <scope>NUCLEOTIDE SEQUENCE [LARGE SCALE GENOMIC DNA]</scope>
    <source>
        <strain evidence="2">ULC18</strain>
    </source>
</reference>
<dbReference type="Proteomes" id="UP000239576">
    <property type="component" value="Unassembled WGS sequence"/>
</dbReference>
<name>A0A2T1E625_9CYAN</name>
<evidence type="ECO:0000313" key="2">
    <source>
        <dbReference type="Proteomes" id="UP000239576"/>
    </source>
</evidence>
<proteinExistence type="predicted"/>
<organism evidence="1 2">
    <name type="scientific">Stenomitos frigidus ULC18</name>
    <dbReference type="NCBI Taxonomy" id="2107698"/>
    <lineage>
        <taxon>Bacteria</taxon>
        <taxon>Bacillati</taxon>
        <taxon>Cyanobacteriota</taxon>
        <taxon>Cyanophyceae</taxon>
        <taxon>Leptolyngbyales</taxon>
        <taxon>Leptolyngbyaceae</taxon>
        <taxon>Stenomitos</taxon>
    </lineage>
</organism>